<reference evidence="1 3" key="2">
    <citation type="journal article" date="2013" name="Nature">
        <title>Insights into bilaterian evolution from three spiralian genomes.</title>
        <authorList>
            <person name="Simakov O."/>
            <person name="Marletaz F."/>
            <person name="Cho S.J."/>
            <person name="Edsinger-Gonzales E."/>
            <person name="Havlak P."/>
            <person name="Hellsten U."/>
            <person name="Kuo D.H."/>
            <person name="Larsson T."/>
            <person name="Lv J."/>
            <person name="Arendt D."/>
            <person name="Savage R."/>
            <person name="Osoegawa K."/>
            <person name="de Jong P."/>
            <person name="Grimwood J."/>
            <person name="Chapman J.A."/>
            <person name="Shapiro H."/>
            <person name="Aerts A."/>
            <person name="Otillar R.P."/>
            <person name="Terry A.Y."/>
            <person name="Boore J.L."/>
            <person name="Grigoriev I.V."/>
            <person name="Lindberg D.R."/>
            <person name="Seaver E.C."/>
            <person name="Weisblat D.A."/>
            <person name="Putnam N.H."/>
            <person name="Rokhsar D.S."/>
        </authorList>
    </citation>
    <scope>NUCLEOTIDE SEQUENCE</scope>
</reference>
<evidence type="ECO:0000313" key="3">
    <source>
        <dbReference type="Proteomes" id="UP000015101"/>
    </source>
</evidence>
<dbReference type="Proteomes" id="UP000015101">
    <property type="component" value="Unassembled WGS sequence"/>
</dbReference>
<evidence type="ECO:0000313" key="1">
    <source>
        <dbReference type="EMBL" id="ESO08459.1"/>
    </source>
</evidence>
<proteinExistence type="predicted"/>
<reference evidence="3" key="1">
    <citation type="submission" date="2012-12" db="EMBL/GenBank/DDBJ databases">
        <authorList>
            <person name="Hellsten U."/>
            <person name="Grimwood J."/>
            <person name="Chapman J.A."/>
            <person name="Shapiro H."/>
            <person name="Aerts A."/>
            <person name="Otillar R.P."/>
            <person name="Terry A.Y."/>
            <person name="Boore J.L."/>
            <person name="Simakov O."/>
            <person name="Marletaz F."/>
            <person name="Cho S.-J."/>
            <person name="Edsinger-Gonzales E."/>
            <person name="Havlak P."/>
            <person name="Kuo D.-H."/>
            <person name="Larsson T."/>
            <person name="Lv J."/>
            <person name="Arendt D."/>
            <person name="Savage R."/>
            <person name="Osoegawa K."/>
            <person name="de Jong P."/>
            <person name="Lindberg D.R."/>
            <person name="Seaver E.C."/>
            <person name="Weisblat D.A."/>
            <person name="Putnam N.H."/>
            <person name="Grigoriev I.V."/>
            <person name="Rokhsar D.S."/>
        </authorList>
    </citation>
    <scope>NUCLEOTIDE SEQUENCE</scope>
</reference>
<dbReference type="EMBL" id="KB096080">
    <property type="protein sequence ID" value="ESO08459.1"/>
    <property type="molecule type" value="Genomic_DNA"/>
</dbReference>
<dbReference type="Gene3D" id="3.60.10.10">
    <property type="entry name" value="Endonuclease/exonuclease/phosphatase"/>
    <property type="match status" value="1"/>
</dbReference>
<gene>
    <name evidence="2" type="primary">20202766</name>
    <name evidence="1" type="ORF">HELRODRAFT_169306</name>
</gene>
<evidence type="ECO:0008006" key="4">
    <source>
        <dbReference type="Google" id="ProtNLM"/>
    </source>
</evidence>
<dbReference type="STRING" id="6412.T1F1R6"/>
<dbReference type="AlphaFoldDB" id="T1F1R6"/>
<dbReference type="EMBL" id="AMQM01003258">
    <property type="status" value="NOT_ANNOTATED_CDS"/>
    <property type="molecule type" value="Genomic_DNA"/>
</dbReference>
<dbReference type="InParanoid" id="T1F1R6"/>
<dbReference type="EnsemblMetazoa" id="HelroT169306">
    <property type="protein sequence ID" value="HelroP169306"/>
    <property type="gene ID" value="HelroG169306"/>
</dbReference>
<dbReference type="OrthoDB" id="6242194at2759"/>
<dbReference type="InterPro" id="IPR036691">
    <property type="entry name" value="Endo/exonu/phosph_ase_sf"/>
</dbReference>
<dbReference type="InterPro" id="IPR027124">
    <property type="entry name" value="Swc5/CFDP1/2"/>
</dbReference>
<dbReference type="KEGG" id="hro:HELRODRAFT_169306"/>
<dbReference type="RefSeq" id="XP_009013389.1">
    <property type="nucleotide sequence ID" value="XM_009015141.1"/>
</dbReference>
<organism evidence="2 3">
    <name type="scientific">Helobdella robusta</name>
    <name type="common">Californian leech</name>
    <dbReference type="NCBI Taxonomy" id="6412"/>
    <lineage>
        <taxon>Eukaryota</taxon>
        <taxon>Metazoa</taxon>
        <taxon>Spiralia</taxon>
        <taxon>Lophotrochozoa</taxon>
        <taxon>Annelida</taxon>
        <taxon>Clitellata</taxon>
        <taxon>Hirudinea</taxon>
        <taxon>Rhynchobdellida</taxon>
        <taxon>Glossiphoniidae</taxon>
        <taxon>Helobdella</taxon>
    </lineage>
</organism>
<reference evidence="2" key="3">
    <citation type="submission" date="2015-06" db="UniProtKB">
        <authorList>
            <consortium name="EnsemblMetazoa"/>
        </authorList>
    </citation>
    <scope>IDENTIFICATION</scope>
</reference>
<dbReference type="GeneID" id="20202766"/>
<sequence length="171" mass="19161">MLGKIEFLPEIRNFLEAGEELTLPEMKLPSSSLLSKSSSKIDLLNSFLKSAVNDYARFKGYPRDIIVIVAYAPTTDHSDDEVEMFYKQLEQTLKALPKKDVKIIVGDWNAKTGSDNIGFQEVMGKYGVGGRNDRGERSTVSILLQSQQYISLENYRSSLATIYNVALLKAD</sequence>
<accession>T1F1R6</accession>
<dbReference type="HOGENOM" id="CLU_1564553_0_0_1"/>
<keyword evidence="3" id="KW-1185">Reference proteome</keyword>
<dbReference type="PANTHER" id="PTHR23227:SF85">
    <property type="entry name" value="CRANIOFACIAL DEVELOPMENT PROTEIN 2"/>
    <property type="match status" value="1"/>
</dbReference>
<evidence type="ECO:0000313" key="2">
    <source>
        <dbReference type="EnsemblMetazoa" id="HelroP169306"/>
    </source>
</evidence>
<protein>
    <recommendedName>
        <fullName evidence="4">Endonuclease/exonuclease/phosphatase domain-containing protein</fullName>
    </recommendedName>
</protein>
<name>T1F1R6_HELRO</name>
<dbReference type="SUPFAM" id="SSF56219">
    <property type="entry name" value="DNase I-like"/>
    <property type="match status" value="1"/>
</dbReference>
<dbReference type="CTD" id="20202766"/>
<dbReference type="PANTHER" id="PTHR23227">
    <property type="entry name" value="BUCENTAUR RELATED"/>
    <property type="match status" value="1"/>
</dbReference>